<name>A0ACB9HK14_9ASTR</name>
<evidence type="ECO:0000313" key="2">
    <source>
        <dbReference type="Proteomes" id="UP001056120"/>
    </source>
</evidence>
<evidence type="ECO:0000313" key="1">
    <source>
        <dbReference type="EMBL" id="KAI3795596.1"/>
    </source>
</evidence>
<protein>
    <submittedName>
        <fullName evidence="1">Uncharacterized protein</fullName>
    </submittedName>
</protein>
<reference evidence="1 2" key="2">
    <citation type="journal article" date="2022" name="Mol. Ecol. Resour.">
        <title>The genomes of chicory, endive, great burdock and yacon provide insights into Asteraceae paleo-polyploidization history and plant inulin production.</title>
        <authorList>
            <person name="Fan W."/>
            <person name="Wang S."/>
            <person name="Wang H."/>
            <person name="Wang A."/>
            <person name="Jiang F."/>
            <person name="Liu H."/>
            <person name="Zhao H."/>
            <person name="Xu D."/>
            <person name="Zhang Y."/>
        </authorList>
    </citation>
    <scope>NUCLEOTIDE SEQUENCE [LARGE SCALE GENOMIC DNA]</scope>
    <source>
        <strain evidence="2">cv. Yunnan</strain>
        <tissue evidence="1">Leaves</tissue>
    </source>
</reference>
<dbReference type="Proteomes" id="UP001056120">
    <property type="component" value="Linkage Group LG12"/>
</dbReference>
<comment type="caution">
    <text evidence="1">The sequence shown here is derived from an EMBL/GenBank/DDBJ whole genome shotgun (WGS) entry which is preliminary data.</text>
</comment>
<reference evidence="2" key="1">
    <citation type="journal article" date="2022" name="Mol. Ecol. Resour.">
        <title>The genomes of chicory, endive, great burdock and yacon provide insights into Asteraceae palaeo-polyploidization history and plant inulin production.</title>
        <authorList>
            <person name="Fan W."/>
            <person name="Wang S."/>
            <person name="Wang H."/>
            <person name="Wang A."/>
            <person name="Jiang F."/>
            <person name="Liu H."/>
            <person name="Zhao H."/>
            <person name="Xu D."/>
            <person name="Zhang Y."/>
        </authorList>
    </citation>
    <scope>NUCLEOTIDE SEQUENCE [LARGE SCALE GENOMIC DNA]</scope>
    <source>
        <strain evidence="2">cv. Yunnan</strain>
    </source>
</reference>
<keyword evidence="2" id="KW-1185">Reference proteome</keyword>
<proteinExistence type="predicted"/>
<sequence>MIPSLPETREQGKMFTLKEQIDHKGGCKRGMAKVTNAYDLPARYDLVKFIKLIKEAGFYVPYGPAEDNFFSLYDTIIRLGRMLRYNTLWVLGMDPVKNRNTAFIECSNIITK</sequence>
<organism evidence="1 2">
    <name type="scientific">Smallanthus sonchifolius</name>
    <dbReference type="NCBI Taxonomy" id="185202"/>
    <lineage>
        <taxon>Eukaryota</taxon>
        <taxon>Viridiplantae</taxon>
        <taxon>Streptophyta</taxon>
        <taxon>Embryophyta</taxon>
        <taxon>Tracheophyta</taxon>
        <taxon>Spermatophyta</taxon>
        <taxon>Magnoliopsida</taxon>
        <taxon>eudicotyledons</taxon>
        <taxon>Gunneridae</taxon>
        <taxon>Pentapetalae</taxon>
        <taxon>asterids</taxon>
        <taxon>campanulids</taxon>
        <taxon>Asterales</taxon>
        <taxon>Asteraceae</taxon>
        <taxon>Asteroideae</taxon>
        <taxon>Heliantheae alliance</taxon>
        <taxon>Millerieae</taxon>
        <taxon>Smallanthus</taxon>
    </lineage>
</organism>
<accession>A0ACB9HK14</accession>
<gene>
    <name evidence="1" type="ORF">L1987_38252</name>
</gene>
<dbReference type="EMBL" id="CM042029">
    <property type="protein sequence ID" value="KAI3795596.1"/>
    <property type="molecule type" value="Genomic_DNA"/>
</dbReference>